<name>A0A3P8BPX2_HELPZ</name>
<sequence length="158" mass="17726">MAGQEIKDELYWKAARTYILYKYRKTIMAIGFGLALLTAGGVYYYIKRRENGRPTGRPGTPYRSLEEKDIPQRSPNIDYSAAGAADCCSTLSVSLPRKKSRRWTLDEILEHAPRTGKNSKKREEKSRSGSKPRSRQDSKSKSKSSSSSSGKRSKSPGK</sequence>
<feature type="region of interest" description="Disordered" evidence="1">
    <location>
        <begin position="50"/>
        <end position="78"/>
    </location>
</feature>
<organism evidence="3">
    <name type="scientific">Heligmosomoides polygyrus</name>
    <name type="common">Parasitic roundworm</name>
    <dbReference type="NCBI Taxonomy" id="6339"/>
    <lineage>
        <taxon>Eukaryota</taxon>
        <taxon>Metazoa</taxon>
        <taxon>Ecdysozoa</taxon>
        <taxon>Nematoda</taxon>
        <taxon>Chromadorea</taxon>
        <taxon>Rhabditida</taxon>
        <taxon>Rhabditina</taxon>
        <taxon>Rhabditomorpha</taxon>
        <taxon>Strongyloidea</taxon>
        <taxon>Heligmosomidae</taxon>
        <taxon>Heligmosomoides</taxon>
    </lineage>
</organism>
<evidence type="ECO:0000313" key="5">
    <source>
        <dbReference type="WBParaSite" id="HPBE_0002113601-mRNA-1"/>
    </source>
</evidence>
<keyword evidence="2" id="KW-0472">Membrane</keyword>
<evidence type="ECO:0000313" key="4">
    <source>
        <dbReference type="Proteomes" id="UP000050761"/>
    </source>
</evidence>
<gene>
    <name evidence="3" type="ORF">HPBE_LOCUS21135</name>
</gene>
<proteinExistence type="predicted"/>
<dbReference type="Proteomes" id="UP000050761">
    <property type="component" value="Unassembled WGS sequence"/>
</dbReference>
<feature type="region of interest" description="Disordered" evidence="1">
    <location>
        <begin position="106"/>
        <end position="158"/>
    </location>
</feature>
<dbReference type="EMBL" id="UZAH01032726">
    <property type="protein sequence ID" value="VDP23511.1"/>
    <property type="molecule type" value="Genomic_DNA"/>
</dbReference>
<protein>
    <submittedName>
        <fullName evidence="3 5">Uncharacterized protein</fullName>
    </submittedName>
</protein>
<dbReference type="WBParaSite" id="HPBE_0002113601-mRNA-1">
    <property type="protein sequence ID" value="HPBE_0002113601-mRNA-1"/>
    <property type="gene ID" value="HPBE_0002113601"/>
</dbReference>
<feature type="transmembrane region" description="Helical" evidence="2">
    <location>
        <begin position="26"/>
        <end position="46"/>
    </location>
</feature>
<keyword evidence="2" id="KW-0812">Transmembrane</keyword>
<dbReference type="AlphaFoldDB" id="A0A3P8BPX2"/>
<evidence type="ECO:0000313" key="3">
    <source>
        <dbReference type="EMBL" id="VDP23511.1"/>
    </source>
</evidence>
<keyword evidence="2" id="KW-1133">Transmembrane helix</keyword>
<evidence type="ECO:0000256" key="1">
    <source>
        <dbReference type="SAM" id="MobiDB-lite"/>
    </source>
</evidence>
<reference evidence="3 4" key="1">
    <citation type="submission" date="2018-11" db="EMBL/GenBank/DDBJ databases">
        <authorList>
            <consortium name="Pathogen Informatics"/>
        </authorList>
    </citation>
    <scope>NUCLEOTIDE SEQUENCE [LARGE SCALE GENOMIC DNA]</scope>
</reference>
<keyword evidence="4" id="KW-1185">Reference proteome</keyword>
<accession>A0A3P8BPX2</accession>
<evidence type="ECO:0000256" key="2">
    <source>
        <dbReference type="SAM" id="Phobius"/>
    </source>
</evidence>
<reference evidence="5" key="2">
    <citation type="submission" date="2019-09" db="UniProtKB">
        <authorList>
            <consortium name="WormBaseParasite"/>
        </authorList>
    </citation>
    <scope>IDENTIFICATION</scope>
</reference>